<dbReference type="Pfam" id="PF08240">
    <property type="entry name" value="ADH_N"/>
    <property type="match status" value="1"/>
</dbReference>
<evidence type="ECO:0000313" key="17">
    <source>
        <dbReference type="EMBL" id="KAK1632713.1"/>
    </source>
</evidence>
<keyword evidence="10" id="KW-0496">Mitochondrion</keyword>
<evidence type="ECO:0000256" key="15">
    <source>
        <dbReference type="ARBA" id="ARBA00048843"/>
    </source>
</evidence>
<dbReference type="SMART" id="SM00829">
    <property type="entry name" value="PKS_ER"/>
    <property type="match status" value="1"/>
</dbReference>
<dbReference type="InterPro" id="IPR013149">
    <property type="entry name" value="ADH-like_C"/>
</dbReference>
<protein>
    <recommendedName>
        <fullName evidence="13">Enoyl-[acyl-carrier-protein] reductase, mitochondrial</fullName>
        <ecNumber evidence="12">1.3.1.104</ecNumber>
    </recommendedName>
    <alternativeName>
        <fullName evidence="14">2-enoyl thioester reductase</fullName>
    </alternativeName>
</protein>
<dbReference type="EMBL" id="JAUUTY010000005">
    <property type="protein sequence ID" value="KAK1632713.1"/>
    <property type="molecule type" value="Genomic_DNA"/>
</dbReference>
<dbReference type="FunFam" id="3.40.50.720:FF:000112">
    <property type="entry name" value="Enoyl-[acyl-carrier-protein] reductase 1, mitochondrial"/>
    <property type="match status" value="1"/>
</dbReference>
<keyword evidence="4" id="KW-0444">Lipid biosynthesis</keyword>
<dbReference type="PANTHER" id="PTHR43981:SF2">
    <property type="entry name" value="ENOYL-[ACYL-CARRIER-PROTEIN] REDUCTASE, MITOCHONDRIAL"/>
    <property type="match status" value="1"/>
</dbReference>
<dbReference type="Pfam" id="PF00107">
    <property type="entry name" value="ADH_zinc_N"/>
    <property type="match status" value="1"/>
</dbReference>
<comment type="catalytic activity">
    <reaction evidence="15">
        <text>a 2,3-saturated acyl-[ACP] + NADP(+) = a (2E)-enoyl-[ACP] + NADPH + H(+)</text>
        <dbReference type="Rhea" id="RHEA:22564"/>
        <dbReference type="Rhea" id="RHEA-COMP:9925"/>
        <dbReference type="Rhea" id="RHEA-COMP:9926"/>
        <dbReference type="ChEBI" id="CHEBI:15378"/>
        <dbReference type="ChEBI" id="CHEBI:57783"/>
        <dbReference type="ChEBI" id="CHEBI:58349"/>
        <dbReference type="ChEBI" id="CHEBI:78784"/>
        <dbReference type="ChEBI" id="CHEBI:78785"/>
        <dbReference type="EC" id="1.3.1.104"/>
    </reaction>
</comment>
<dbReference type="InterPro" id="IPR036291">
    <property type="entry name" value="NAD(P)-bd_dom_sf"/>
</dbReference>
<evidence type="ECO:0000256" key="9">
    <source>
        <dbReference type="ARBA" id="ARBA00023098"/>
    </source>
</evidence>
<comment type="subcellular location">
    <subcellularLocation>
        <location evidence="1">Mitochondrion</location>
    </subcellularLocation>
</comment>
<name>A0AAD8RVW4_LOLMU</name>
<keyword evidence="6" id="KW-0521">NADP</keyword>
<evidence type="ECO:0000256" key="5">
    <source>
        <dbReference type="ARBA" id="ARBA00022832"/>
    </source>
</evidence>
<dbReference type="GO" id="GO:0005739">
    <property type="term" value="C:mitochondrion"/>
    <property type="evidence" value="ECO:0007669"/>
    <property type="project" value="UniProtKB-SubCell"/>
</dbReference>
<dbReference type="PANTHER" id="PTHR43981">
    <property type="entry name" value="ENOYL-[ACYL-CARRIER-PROTEIN] REDUCTASE, MITOCHONDRIAL"/>
    <property type="match status" value="1"/>
</dbReference>
<evidence type="ECO:0000256" key="14">
    <source>
        <dbReference type="ARBA" id="ARBA00042123"/>
    </source>
</evidence>
<comment type="subunit">
    <text evidence="3">Homodimer.</text>
</comment>
<evidence type="ECO:0000256" key="13">
    <source>
        <dbReference type="ARBA" id="ARBA00041058"/>
    </source>
</evidence>
<dbReference type="InterPro" id="IPR013154">
    <property type="entry name" value="ADH-like_N"/>
</dbReference>
<comment type="similarity">
    <text evidence="2">Belongs to the zinc-containing alcohol dehydrogenase family. Quinone oxidoreductase subfamily.</text>
</comment>
<gene>
    <name evidence="17" type="ORF">QYE76_007028</name>
</gene>
<dbReference type="FunFam" id="3.90.180.10:FF:000010">
    <property type="entry name" value="Enoyl-[acyl-carrier-protein] reductase, mitochondrial"/>
    <property type="match status" value="1"/>
</dbReference>
<evidence type="ECO:0000256" key="2">
    <source>
        <dbReference type="ARBA" id="ARBA00010371"/>
    </source>
</evidence>
<dbReference type="GO" id="GO:0006633">
    <property type="term" value="P:fatty acid biosynthetic process"/>
    <property type="evidence" value="ECO:0007669"/>
    <property type="project" value="UniProtKB-KW"/>
</dbReference>
<proteinExistence type="inferred from homology"/>
<dbReference type="Gene3D" id="3.40.50.720">
    <property type="entry name" value="NAD(P)-binding Rossmann-like Domain"/>
    <property type="match status" value="1"/>
</dbReference>
<dbReference type="InterPro" id="IPR020843">
    <property type="entry name" value="ER"/>
</dbReference>
<evidence type="ECO:0000256" key="4">
    <source>
        <dbReference type="ARBA" id="ARBA00022516"/>
    </source>
</evidence>
<dbReference type="Gene3D" id="3.90.180.10">
    <property type="entry name" value="Medium-chain alcohol dehydrogenases, catalytic domain"/>
    <property type="match status" value="1"/>
</dbReference>
<evidence type="ECO:0000256" key="6">
    <source>
        <dbReference type="ARBA" id="ARBA00022857"/>
    </source>
</evidence>
<dbReference type="Proteomes" id="UP001231189">
    <property type="component" value="Unassembled WGS sequence"/>
</dbReference>
<feature type="domain" description="Enoyl reductase (ER)" evidence="16">
    <location>
        <begin position="35"/>
        <end position="351"/>
    </location>
</feature>
<evidence type="ECO:0000256" key="7">
    <source>
        <dbReference type="ARBA" id="ARBA00022946"/>
    </source>
</evidence>
<dbReference type="GO" id="GO:0141148">
    <property type="term" value="F:enoyl-[acyl-carrier-protein] reductase (NADPH) activity"/>
    <property type="evidence" value="ECO:0007669"/>
    <property type="project" value="UniProtKB-EC"/>
</dbReference>
<dbReference type="InterPro" id="IPR051034">
    <property type="entry name" value="Mito_Enoyl-ACP_Reductase"/>
</dbReference>
<evidence type="ECO:0000256" key="3">
    <source>
        <dbReference type="ARBA" id="ARBA00011738"/>
    </source>
</evidence>
<dbReference type="EC" id="1.3.1.104" evidence="12"/>
<organism evidence="17 18">
    <name type="scientific">Lolium multiflorum</name>
    <name type="common">Italian ryegrass</name>
    <name type="synonym">Lolium perenne subsp. multiflorum</name>
    <dbReference type="NCBI Taxonomy" id="4521"/>
    <lineage>
        <taxon>Eukaryota</taxon>
        <taxon>Viridiplantae</taxon>
        <taxon>Streptophyta</taxon>
        <taxon>Embryophyta</taxon>
        <taxon>Tracheophyta</taxon>
        <taxon>Spermatophyta</taxon>
        <taxon>Magnoliopsida</taxon>
        <taxon>Liliopsida</taxon>
        <taxon>Poales</taxon>
        <taxon>Poaceae</taxon>
        <taxon>BOP clade</taxon>
        <taxon>Pooideae</taxon>
        <taxon>Poodae</taxon>
        <taxon>Poeae</taxon>
        <taxon>Poeae Chloroplast Group 2 (Poeae type)</taxon>
        <taxon>Loliodinae</taxon>
        <taxon>Loliinae</taxon>
        <taxon>Lolium</taxon>
    </lineage>
</organism>
<dbReference type="InterPro" id="IPR011032">
    <property type="entry name" value="GroES-like_sf"/>
</dbReference>
<keyword evidence="11" id="KW-0275">Fatty acid biosynthesis</keyword>
<keyword evidence="8" id="KW-0560">Oxidoreductase</keyword>
<dbReference type="SUPFAM" id="SSF50129">
    <property type="entry name" value="GroES-like"/>
    <property type="match status" value="1"/>
</dbReference>
<sequence>MASLQVTQEQERITSPPMASLLCPPYKAVMYDQYGEPDKVLRLADVGPVELGARDVCVKMLAAPINPSDINSIEGVYPNKPTVPGAVGGIEGVGQVQAVGPAVTASLSPGDWVIAFPHTAMGTWQTYAVKPQELWHKVRNDVPMEYAATVTVNPLSALVLLQCFTKLNPGDTIVQNGATSIVGQCVIQLAKAQGIRTINIIRDRPGSEQAKHRLTQLGAHLVFTESQLRVKNVKSLLGTLPEPALGFDCVGGNAASLTMRVLRKGGTMVTYGGMSKEHVNVSTSSFIFKDLSFKGFWLWNWVNSDKVVDCKKMIDYLLDLVKEGKLTYQTELTPFRDFGLALNKAQGKLGAQPKQVVSFWDKAKL</sequence>
<evidence type="ECO:0000256" key="12">
    <source>
        <dbReference type="ARBA" id="ARBA00038963"/>
    </source>
</evidence>
<evidence type="ECO:0000256" key="8">
    <source>
        <dbReference type="ARBA" id="ARBA00023002"/>
    </source>
</evidence>
<evidence type="ECO:0000259" key="16">
    <source>
        <dbReference type="SMART" id="SM00829"/>
    </source>
</evidence>
<comment type="caution">
    <text evidence="17">The sequence shown here is derived from an EMBL/GenBank/DDBJ whole genome shotgun (WGS) entry which is preliminary data.</text>
</comment>
<evidence type="ECO:0000313" key="18">
    <source>
        <dbReference type="Proteomes" id="UP001231189"/>
    </source>
</evidence>
<accession>A0AAD8RVW4</accession>
<evidence type="ECO:0000256" key="10">
    <source>
        <dbReference type="ARBA" id="ARBA00023128"/>
    </source>
</evidence>
<evidence type="ECO:0000256" key="1">
    <source>
        <dbReference type="ARBA" id="ARBA00004173"/>
    </source>
</evidence>
<dbReference type="AlphaFoldDB" id="A0AAD8RVW4"/>
<reference evidence="17" key="1">
    <citation type="submission" date="2023-07" db="EMBL/GenBank/DDBJ databases">
        <title>A chromosome-level genome assembly of Lolium multiflorum.</title>
        <authorList>
            <person name="Chen Y."/>
            <person name="Copetti D."/>
            <person name="Kolliker R."/>
            <person name="Studer B."/>
        </authorList>
    </citation>
    <scope>NUCLEOTIDE SEQUENCE</scope>
    <source>
        <strain evidence="17">02402/16</strain>
        <tissue evidence="17">Leaf</tissue>
    </source>
</reference>
<keyword evidence="9" id="KW-0443">Lipid metabolism</keyword>
<keyword evidence="5" id="KW-0276">Fatty acid metabolism</keyword>
<dbReference type="CDD" id="cd08290">
    <property type="entry name" value="ETR"/>
    <property type="match status" value="1"/>
</dbReference>
<dbReference type="SUPFAM" id="SSF51735">
    <property type="entry name" value="NAD(P)-binding Rossmann-fold domains"/>
    <property type="match status" value="1"/>
</dbReference>
<keyword evidence="7" id="KW-0809">Transit peptide</keyword>
<evidence type="ECO:0000256" key="11">
    <source>
        <dbReference type="ARBA" id="ARBA00023160"/>
    </source>
</evidence>
<keyword evidence="18" id="KW-1185">Reference proteome</keyword>